<dbReference type="Proteomes" id="UP000619293">
    <property type="component" value="Unassembled WGS sequence"/>
</dbReference>
<dbReference type="RefSeq" id="WP_191839592.1">
    <property type="nucleotide sequence ID" value="NZ_BAAALB010000009.1"/>
</dbReference>
<name>A0A8J3K073_9ACTN</name>
<comment type="caution">
    <text evidence="3">The sequence shown here is derived from an EMBL/GenBank/DDBJ whole genome shotgun (WGS) entry which is preliminary data.</text>
</comment>
<gene>
    <name evidence="3" type="ORF">Cch02nite_37070</name>
</gene>
<keyword evidence="4" id="KW-1185">Reference proteome</keyword>
<organism evidence="3 4">
    <name type="scientific">Catellatospora chokoriensis</name>
    <dbReference type="NCBI Taxonomy" id="310353"/>
    <lineage>
        <taxon>Bacteria</taxon>
        <taxon>Bacillati</taxon>
        <taxon>Actinomycetota</taxon>
        <taxon>Actinomycetes</taxon>
        <taxon>Micromonosporales</taxon>
        <taxon>Micromonosporaceae</taxon>
        <taxon>Catellatospora</taxon>
    </lineage>
</organism>
<evidence type="ECO:0000313" key="4">
    <source>
        <dbReference type="Proteomes" id="UP000619293"/>
    </source>
</evidence>
<dbReference type="EMBL" id="BONG01000021">
    <property type="protein sequence ID" value="GIF90263.1"/>
    <property type="molecule type" value="Genomic_DNA"/>
</dbReference>
<protein>
    <recommendedName>
        <fullName evidence="2">Effector-associated domain-containing protein</fullName>
    </recommendedName>
</protein>
<dbReference type="AlphaFoldDB" id="A0A8J3K073"/>
<dbReference type="NCBIfam" id="TIGR04276">
    <property type="entry name" value="FxsC_Cterm"/>
    <property type="match status" value="1"/>
</dbReference>
<feature type="compositionally biased region" description="Basic and acidic residues" evidence="1">
    <location>
        <begin position="849"/>
        <end position="862"/>
    </location>
</feature>
<evidence type="ECO:0000259" key="2">
    <source>
        <dbReference type="Pfam" id="PF19956"/>
    </source>
</evidence>
<proteinExistence type="predicted"/>
<sequence>MRTWPQAPAAVESLIAARQKLSLPVMDLACHAAVAVALDAGFVHLLRINFFLDTPVPLTYECEADLLLSPLVNELGDGLYEIDPQARRLLLHGLLAQHGTRRLREVALLLERYTLTHPTWRHLPELSHAQRLTVLNIIDPHRAAGWLAEAAAVGEAGTEELAREWFVVMQRQIHDDSQTQAADGVAEAVTALSSPVDADRIAAVHQLGVLALVPGNDLDSICEALYATIADRTAGPVARVVLDSLGSLLPTRRRTMPAGSEPAPKVRMPVTVVNAMVDSMLAMALHNTAAWTACIELVEGELGPLGVSRNDAPRLDFFRVVRACERLPDGVEVLLSAMSLVLPTPSELTALYQRYAEWQLTELLVAVPFDSVHDAAAAITGSVLAGDSVSAVLQEVGWQIAPAWGVPGLLALADLVGEGGDTPPGHFDPWLNFIGPPLGVSTEQLERLRLATTAFRQTWLVDSAAAHGSNGSSQSLETTSALSDPDQSNFHRNYYFFLSFSGSRATGGDHWIRLFYRELSHEVRSLATTSNDMNVGFADFGASGHEGDNSVRQALDGSRVLVQLYSPEYMDRSSARLQRAQFLQRVFHSVPDDIPHRLQPVLWLPMGASEHVSDLSRALELGWDIPEYARLGLETMRRLSTHRGSYELILSRLARRIVDAAERRAVAQDLPLPPSGMATADSPDTPFVIAVIAPTEASLPSSRHTAPYGLRSAMWRPYRSAHELSVAEYAAGIARSFRMPVRIVDFAVGDHLIETSPGVILVDPWILARPDGRSMFQTVTSIVNTSMSVLIVIDHTDPQYAPRGAELAREAMAALAGTHHQLAREAREFEHLISRMVVRNRRQFLSARRPPDDSPTRPHLTEAEAPPLPEDELEH</sequence>
<dbReference type="InterPro" id="IPR026367">
    <property type="entry name" value="FxsC_C"/>
</dbReference>
<feature type="domain" description="Effector-associated" evidence="2">
    <location>
        <begin position="284"/>
        <end position="352"/>
    </location>
</feature>
<reference evidence="3 4" key="1">
    <citation type="submission" date="2021-01" db="EMBL/GenBank/DDBJ databases">
        <title>Whole genome shotgun sequence of Catellatospora chokoriensis NBRC 107358.</title>
        <authorList>
            <person name="Komaki H."/>
            <person name="Tamura T."/>
        </authorList>
    </citation>
    <scope>NUCLEOTIDE SEQUENCE [LARGE SCALE GENOMIC DNA]</scope>
    <source>
        <strain evidence="3 4">NBRC 107358</strain>
    </source>
</reference>
<accession>A0A8J3K073</accession>
<evidence type="ECO:0000313" key="3">
    <source>
        <dbReference type="EMBL" id="GIF90263.1"/>
    </source>
</evidence>
<dbReference type="Pfam" id="PF19956">
    <property type="entry name" value="EAD2"/>
    <property type="match status" value="1"/>
</dbReference>
<dbReference type="InterPro" id="IPR045431">
    <property type="entry name" value="EAD2"/>
</dbReference>
<evidence type="ECO:0000256" key="1">
    <source>
        <dbReference type="SAM" id="MobiDB-lite"/>
    </source>
</evidence>
<feature type="region of interest" description="Disordered" evidence="1">
    <location>
        <begin position="844"/>
        <end position="875"/>
    </location>
</feature>